<dbReference type="Pfam" id="PF25223">
    <property type="entry name" value="DUF7841"/>
    <property type="match status" value="1"/>
</dbReference>
<reference evidence="2 3" key="1">
    <citation type="submission" date="2019-09" db="EMBL/GenBank/DDBJ databases">
        <title>Commensal-derived Metabolites Govern Vibrio cholerae Pathogenesis in Host.</title>
        <authorList>
            <person name="Yoon S.S."/>
            <person name="Yoon M.Y."/>
        </authorList>
    </citation>
    <scope>NUCLEOTIDE SEQUENCE [LARGE SCALE GENOMIC DNA]</scope>
    <source>
        <strain evidence="2 3">VIC01</strain>
    </source>
</reference>
<evidence type="ECO:0000313" key="2">
    <source>
        <dbReference type="EMBL" id="QEW38578.1"/>
    </source>
</evidence>
<organism evidence="2 3">
    <name type="scientific">Phocaeicola vulgatus</name>
    <name type="common">Bacteroides vulgatus</name>
    <dbReference type="NCBI Taxonomy" id="821"/>
    <lineage>
        <taxon>Bacteria</taxon>
        <taxon>Pseudomonadati</taxon>
        <taxon>Bacteroidota</taxon>
        <taxon>Bacteroidia</taxon>
        <taxon>Bacteroidales</taxon>
        <taxon>Bacteroidaceae</taxon>
        <taxon>Phocaeicola</taxon>
    </lineage>
</organism>
<sequence>MNRTKEPLDIYDDRPKELTAYLRHNGWHFNKKLCDFAVSLMRRMNPATGKSEKIEPMTKDKVDELLAKNGVRVENNTLYDYVYVANQAKADCFKSSIADEPHLALYVKDIIDDHDAPEGMVMCMWYAKMTRAGEPVEWDEML</sequence>
<dbReference type="InterPro" id="IPR057163">
    <property type="entry name" value="DUF7841"/>
</dbReference>
<protein>
    <recommendedName>
        <fullName evidence="1">DUF7841 domain-containing protein</fullName>
    </recommendedName>
</protein>
<dbReference type="AlphaFoldDB" id="A0A5P3B0F9"/>
<dbReference type="EMBL" id="CP043529">
    <property type="protein sequence ID" value="QEW38578.1"/>
    <property type="molecule type" value="Genomic_DNA"/>
</dbReference>
<proteinExistence type="predicted"/>
<gene>
    <name evidence="2" type="ORF">VIC01_04222</name>
</gene>
<dbReference type="Proteomes" id="UP000326091">
    <property type="component" value="Chromosome"/>
</dbReference>
<evidence type="ECO:0000259" key="1">
    <source>
        <dbReference type="Pfam" id="PF25223"/>
    </source>
</evidence>
<feature type="domain" description="DUF7841" evidence="1">
    <location>
        <begin position="16"/>
        <end position="141"/>
    </location>
</feature>
<name>A0A5P3B0F9_PHOVU</name>
<evidence type="ECO:0000313" key="3">
    <source>
        <dbReference type="Proteomes" id="UP000326091"/>
    </source>
</evidence>
<accession>A0A5P3B0F9</accession>